<reference evidence="1 2" key="1">
    <citation type="submission" date="2020-10" db="EMBL/GenBank/DDBJ databases">
        <title>Connecting structure to function with the recovery of over 1000 high-quality activated sludge metagenome-assembled genomes encoding full-length rRNA genes using long-read sequencing.</title>
        <authorList>
            <person name="Singleton C.M."/>
            <person name="Petriglieri F."/>
            <person name="Kristensen J.M."/>
            <person name="Kirkegaard R.H."/>
            <person name="Michaelsen T.Y."/>
            <person name="Andersen M.H."/>
            <person name="Karst S.M."/>
            <person name="Dueholm M.S."/>
            <person name="Nielsen P.H."/>
            <person name="Albertsen M."/>
        </authorList>
    </citation>
    <scope>NUCLEOTIDE SEQUENCE [LARGE SCALE GENOMIC DNA]</scope>
    <source>
        <strain evidence="1">EsbW_18-Q3-R4-48_BATAC.285</strain>
    </source>
</reference>
<accession>A0A935UHG3</accession>
<gene>
    <name evidence="1" type="ORF">IPJ27_19065</name>
</gene>
<protein>
    <submittedName>
        <fullName evidence="1">Uncharacterized protein</fullName>
    </submittedName>
</protein>
<organism evidence="1 2">
    <name type="scientific">Candidatus Accumulibacter proximus</name>
    <dbReference type="NCBI Taxonomy" id="2954385"/>
    <lineage>
        <taxon>Bacteria</taxon>
        <taxon>Pseudomonadati</taxon>
        <taxon>Pseudomonadota</taxon>
        <taxon>Betaproteobacteria</taxon>
        <taxon>Candidatus Accumulibacter</taxon>
    </lineage>
</organism>
<evidence type="ECO:0000313" key="2">
    <source>
        <dbReference type="Proteomes" id="UP000697998"/>
    </source>
</evidence>
<name>A0A935UHG3_9PROT</name>
<dbReference type="EMBL" id="JADJMH010000022">
    <property type="protein sequence ID" value="MBK7676687.1"/>
    <property type="molecule type" value="Genomic_DNA"/>
</dbReference>
<proteinExistence type="predicted"/>
<dbReference type="AlphaFoldDB" id="A0A935UHG3"/>
<sequence length="150" mass="15885">MSNHDAVPDPLSFAKKMWGGMGFSLPNMVTPTLDVDEIEKKVKDLKAVESWLKMNLSMLQMTIQGLEMQCVTLNAVRAMGQMATSYSTGAAAAAGGDNQGTALIAGTGNEALKQAALWPLTLLQQMQEQMQKAAAAAAQASEARDDAAKP</sequence>
<evidence type="ECO:0000313" key="1">
    <source>
        <dbReference type="EMBL" id="MBK7676687.1"/>
    </source>
</evidence>
<dbReference type="InterPro" id="IPR050026">
    <property type="entry name" value="PHA_gran_PhaM_N"/>
</dbReference>
<dbReference type="Proteomes" id="UP000697998">
    <property type="component" value="Unassembled WGS sequence"/>
</dbReference>
<dbReference type="NCBIfam" id="NF043076">
    <property type="entry name" value="PHA_gran_PhaM"/>
    <property type="match status" value="1"/>
</dbReference>
<comment type="caution">
    <text evidence="1">The sequence shown here is derived from an EMBL/GenBank/DDBJ whole genome shotgun (WGS) entry which is preliminary data.</text>
</comment>